<comment type="subcellular location">
    <subcellularLocation>
        <location evidence="1">Membrane</location>
        <topology evidence="1">Multi-pass membrane protein</topology>
    </subcellularLocation>
</comment>
<keyword evidence="4 5" id="KW-0472">Membrane</keyword>
<evidence type="ECO:0000256" key="5">
    <source>
        <dbReference type="SAM" id="Phobius"/>
    </source>
</evidence>
<dbReference type="EMBL" id="JBFXLQ010000002">
    <property type="protein sequence ID" value="KAL2871807.1"/>
    <property type="molecule type" value="Genomic_DNA"/>
</dbReference>
<feature type="transmembrane region" description="Helical" evidence="5">
    <location>
        <begin position="56"/>
        <end position="78"/>
    </location>
</feature>
<dbReference type="GeneID" id="98145824"/>
<gene>
    <name evidence="6" type="ORF">BJX67DRAFT_369358</name>
</gene>
<dbReference type="SUPFAM" id="SSF103473">
    <property type="entry name" value="MFS general substrate transporter"/>
    <property type="match status" value="1"/>
</dbReference>
<accession>A0ABR4M5C5</accession>
<feature type="transmembrane region" description="Helical" evidence="5">
    <location>
        <begin position="123"/>
        <end position="144"/>
    </location>
</feature>
<evidence type="ECO:0000313" key="7">
    <source>
        <dbReference type="Proteomes" id="UP001610432"/>
    </source>
</evidence>
<dbReference type="PANTHER" id="PTHR23502:SF142">
    <property type="entry name" value="ORF"/>
    <property type="match status" value="1"/>
</dbReference>
<sequence length="365" mass="39200">MHISIRLADLRSAGFRNWLVLTDVDPVESIQATKDGDLSTQSSLSHGGISPAIKDIAITFAVTSSIFPAIIPPLMTAYEISREVGAFGVPYIAQGRHTPFLTSMFCFSIFIFATAASKDIQSILICPLFAGFSATCTLSLSGAISSDMLRSDIFMISMLGFVLTVFTGPLLGPLIGGFTIMDGLAKAIQLRRRTKNWAIHAKHEEIELGFDASVQEYLAIPLKMLALNFITPRMCLLGSFVYACSIPLPLIADPIIFQRINGRNAGVAGLPLIASSILRKLRANNGQLLADWLLLTILLDSVAFFAIVPTLSGLLSGFGLIAAFPPAASAVAARTFLRSVAASGFPLFATYMFESLGVEWSLTLL</sequence>
<dbReference type="InterPro" id="IPR036259">
    <property type="entry name" value="MFS_trans_sf"/>
</dbReference>
<dbReference type="RefSeq" id="XP_070890786.1">
    <property type="nucleotide sequence ID" value="XM_071030752.1"/>
</dbReference>
<keyword evidence="7" id="KW-1185">Reference proteome</keyword>
<dbReference type="Gene3D" id="1.20.1250.20">
    <property type="entry name" value="MFS general substrate transporter like domains"/>
    <property type="match status" value="1"/>
</dbReference>
<feature type="transmembrane region" description="Helical" evidence="5">
    <location>
        <begin position="156"/>
        <end position="185"/>
    </location>
</feature>
<organism evidence="6 7">
    <name type="scientific">Aspergillus lucknowensis</name>
    <dbReference type="NCBI Taxonomy" id="176173"/>
    <lineage>
        <taxon>Eukaryota</taxon>
        <taxon>Fungi</taxon>
        <taxon>Dikarya</taxon>
        <taxon>Ascomycota</taxon>
        <taxon>Pezizomycotina</taxon>
        <taxon>Eurotiomycetes</taxon>
        <taxon>Eurotiomycetidae</taxon>
        <taxon>Eurotiales</taxon>
        <taxon>Aspergillaceae</taxon>
        <taxon>Aspergillus</taxon>
        <taxon>Aspergillus subgen. Nidulantes</taxon>
    </lineage>
</organism>
<feature type="transmembrane region" description="Helical" evidence="5">
    <location>
        <begin position="98"/>
        <end position="116"/>
    </location>
</feature>
<evidence type="ECO:0000313" key="6">
    <source>
        <dbReference type="EMBL" id="KAL2871807.1"/>
    </source>
</evidence>
<protein>
    <submittedName>
        <fullName evidence="6">Uncharacterized protein</fullName>
    </submittedName>
</protein>
<evidence type="ECO:0000256" key="1">
    <source>
        <dbReference type="ARBA" id="ARBA00004141"/>
    </source>
</evidence>
<evidence type="ECO:0000256" key="4">
    <source>
        <dbReference type="ARBA" id="ARBA00023136"/>
    </source>
</evidence>
<keyword evidence="3 5" id="KW-1133">Transmembrane helix</keyword>
<name>A0ABR4M5C5_9EURO</name>
<comment type="caution">
    <text evidence="6">The sequence shown here is derived from an EMBL/GenBank/DDBJ whole genome shotgun (WGS) entry which is preliminary data.</text>
</comment>
<evidence type="ECO:0000256" key="3">
    <source>
        <dbReference type="ARBA" id="ARBA00022989"/>
    </source>
</evidence>
<reference evidence="6 7" key="1">
    <citation type="submission" date="2024-07" db="EMBL/GenBank/DDBJ databases">
        <title>Section-level genome sequencing and comparative genomics of Aspergillus sections Usti and Cavernicolus.</title>
        <authorList>
            <consortium name="Lawrence Berkeley National Laboratory"/>
            <person name="Nybo J.L."/>
            <person name="Vesth T.C."/>
            <person name="Theobald S."/>
            <person name="Frisvad J.C."/>
            <person name="Larsen T.O."/>
            <person name="Kjaerboelling I."/>
            <person name="Rothschild-Mancinelli K."/>
            <person name="Lyhne E.K."/>
            <person name="Kogle M.E."/>
            <person name="Barry K."/>
            <person name="Clum A."/>
            <person name="Na H."/>
            <person name="Ledsgaard L."/>
            <person name="Lin J."/>
            <person name="Lipzen A."/>
            <person name="Kuo A."/>
            <person name="Riley R."/>
            <person name="Mondo S."/>
            <person name="Labutti K."/>
            <person name="Haridas S."/>
            <person name="Pangalinan J."/>
            <person name="Salamov A.A."/>
            <person name="Simmons B.A."/>
            <person name="Magnuson J.K."/>
            <person name="Chen J."/>
            <person name="Drula E."/>
            <person name="Henrissat B."/>
            <person name="Wiebenga A."/>
            <person name="Lubbers R.J."/>
            <person name="Gomes A.C."/>
            <person name="Macurrencykelacurrency M.R."/>
            <person name="Stajich J."/>
            <person name="Grigoriev I.V."/>
            <person name="Mortensen U.H."/>
            <person name="De Vries R.P."/>
            <person name="Baker S.E."/>
            <person name="Andersen M.R."/>
        </authorList>
    </citation>
    <scope>NUCLEOTIDE SEQUENCE [LARGE SCALE GENOMIC DNA]</scope>
    <source>
        <strain evidence="6 7">CBS 449.75</strain>
    </source>
</reference>
<dbReference type="PANTHER" id="PTHR23502">
    <property type="entry name" value="MAJOR FACILITATOR SUPERFAMILY"/>
    <property type="match status" value="1"/>
</dbReference>
<dbReference type="Proteomes" id="UP001610432">
    <property type="component" value="Unassembled WGS sequence"/>
</dbReference>
<proteinExistence type="predicted"/>
<keyword evidence="2 5" id="KW-0812">Transmembrane</keyword>
<evidence type="ECO:0000256" key="2">
    <source>
        <dbReference type="ARBA" id="ARBA00022692"/>
    </source>
</evidence>